<dbReference type="PROSITE" id="PS50928">
    <property type="entry name" value="ABC_TM1"/>
    <property type="match status" value="1"/>
</dbReference>
<dbReference type="Proteomes" id="UP000313231">
    <property type="component" value="Unassembled WGS sequence"/>
</dbReference>
<evidence type="ECO:0000256" key="2">
    <source>
        <dbReference type="ARBA" id="ARBA00022448"/>
    </source>
</evidence>
<dbReference type="OrthoDB" id="3173654at2"/>
<accession>A0A5C4W145</accession>
<dbReference type="RefSeq" id="WP_139622370.1">
    <property type="nucleotide sequence ID" value="NZ_VDMP01000021.1"/>
</dbReference>
<comment type="caution">
    <text evidence="9">The sequence shown here is derived from an EMBL/GenBank/DDBJ whole genome shotgun (WGS) entry which is preliminary data.</text>
</comment>
<evidence type="ECO:0000256" key="4">
    <source>
        <dbReference type="ARBA" id="ARBA00022692"/>
    </source>
</evidence>
<keyword evidence="6 7" id="KW-0472">Membrane</keyword>
<proteinExistence type="inferred from homology"/>
<evidence type="ECO:0000256" key="7">
    <source>
        <dbReference type="RuleBase" id="RU363032"/>
    </source>
</evidence>
<organism evidence="9 10">
    <name type="scientific">Nocardioides albidus</name>
    <dbReference type="NCBI Taxonomy" id="1517589"/>
    <lineage>
        <taxon>Bacteria</taxon>
        <taxon>Bacillati</taxon>
        <taxon>Actinomycetota</taxon>
        <taxon>Actinomycetes</taxon>
        <taxon>Propionibacteriales</taxon>
        <taxon>Nocardioidaceae</taxon>
        <taxon>Nocardioides</taxon>
    </lineage>
</organism>
<feature type="transmembrane region" description="Helical" evidence="7">
    <location>
        <begin position="63"/>
        <end position="84"/>
    </location>
</feature>
<dbReference type="EMBL" id="VDMP01000021">
    <property type="protein sequence ID" value="TNM41930.1"/>
    <property type="molecule type" value="Genomic_DNA"/>
</dbReference>
<dbReference type="PANTHER" id="PTHR30151">
    <property type="entry name" value="ALKANE SULFONATE ABC TRANSPORTER-RELATED, MEMBRANE SUBUNIT"/>
    <property type="match status" value="1"/>
</dbReference>
<keyword evidence="5 7" id="KW-1133">Transmembrane helix</keyword>
<sequence length="257" mass="27588">MSLRSRVALGLVVPVAIVVSYALWSANAASPYFPPLDVILTRFRELWLFDLVSSDVLPSLKNLGLGLLLAVIAGIPCGAILGRIRWMGEMFGPLLDFWRSVPPIMLIPPLVLILGIEDSAKVTIIAVGSFFPVCVATADGMRQADPTLVDAARAMRLGPLKTMVDIYLRAGSPAILGGIQIGLQAAFVLMVASEMLAAYRGIGYLTMQAQVTFDSVTMWAGTLLLALLGFTANAVFVAIRNRVLSWHTGMRVSRASS</sequence>
<feature type="domain" description="ABC transmembrane type-1" evidence="8">
    <location>
        <begin position="56"/>
        <end position="236"/>
    </location>
</feature>
<evidence type="ECO:0000313" key="10">
    <source>
        <dbReference type="Proteomes" id="UP000313231"/>
    </source>
</evidence>
<feature type="transmembrane region" description="Helical" evidence="7">
    <location>
        <begin position="175"/>
        <end position="199"/>
    </location>
</feature>
<evidence type="ECO:0000313" key="9">
    <source>
        <dbReference type="EMBL" id="TNM41930.1"/>
    </source>
</evidence>
<dbReference type="InterPro" id="IPR035906">
    <property type="entry name" value="MetI-like_sf"/>
</dbReference>
<feature type="transmembrane region" description="Helical" evidence="7">
    <location>
        <begin position="219"/>
        <end position="239"/>
    </location>
</feature>
<evidence type="ECO:0000256" key="6">
    <source>
        <dbReference type="ARBA" id="ARBA00023136"/>
    </source>
</evidence>
<evidence type="ECO:0000256" key="1">
    <source>
        <dbReference type="ARBA" id="ARBA00004651"/>
    </source>
</evidence>
<dbReference type="InterPro" id="IPR000515">
    <property type="entry name" value="MetI-like"/>
</dbReference>
<evidence type="ECO:0000256" key="3">
    <source>
        <dbReference type="ARBA" id="ARBA00022475"/>
    </source>
</evidence>
<dbReference type="AlphaFoldDB" id="A0A5C4W145"/>
<dbReference type="Gene3D" id="1.10.3720.10">
    <property type="entry name" value="MetI-like"/>
    <property type="match status" value="1"/>
</dbReference>
<keyword evidence="2 7" id="KW-0813">Transport</keyword>
<dbReference type="SUPFAM" id="SSF161098">
    <property type="entry name" value="MetI-like"/>
    <property type="match status" value="1"/>
</dbReference>
<comment type="subcellular location">
    <subcellularLocation>
        <location evidence="1 7">Cell membrane</location>
        <topology evidence="1 7">Multi-pass membrane protein</topology>
    </subcellularLocation>
</comment>
<dbReference type="GO" id="GO:0005886">
    <property type="term" value="C:plasma membrane"/>
    <property type="evidence" value="ECO:0007669"/>
    <property type="project" value="UniProtKB-SubCell"/>
</dbReference>
<protein>
    <submittedName>
        <fullName evidence="9">ABC transporter permease subunit</fullName>
    </submittedName>
</protein>
<dbReference type="Pfam" id="PF00528">
    <property type="entry name" value="BPD_transp_1"/>
    <property type="match status" value="1"/>
</dbReference>
<reference evidence="9 10" key="1">
    <citation type="journal article" date="2016" name="Int. J. Syst. Evol. Microbiol.">
        <title>Nocardioides albidus sp. nov., an actinobacterium isolated from garden soil.</title>
        <authorList>
            <person name="Singh H."/>
            <person name="Du J."/>
            <person name="Trinh H."/>
            <person name="Won K."/>
            <person name="Yang J.E."/>
            <person name="Yin C."/>
            <person name="Kook M."/>
            <person name="Yi T.H."/>
        </authorList>
    </citation>
    <scope>NUCLEOTIDE SEQUENCE [LARGE SCALE GENOMIC DNA]</scope>
    <source>
        <strain evidence="9 10">CCTCC AB 2015297</strain>
    </source>
</reference>
<keyword evidence="10" id="KW-1185">Reference proteome</keyword>
<dbReference type="CDD" id="cd06261">
    <property type="entry name" value="TM_PBP2"/>
    <property type="match status" value="1"/>
</dbReference>
<dbReference type="GO" id="GO:0055085">
    <property type="term" value="P:transmembrane transport"/>
    <property type="evidence" value="ECO:0007669"/>
    <property type="project" value="InterPro"/>
</dbReference>
<evidence type="ECO:0000256" key="5">
    <source>
        <dbReference type="ARBA" id="ARBA00022989"/>
    </source>
</evidence>
<evidence type="ECO:0000259" key="8">
    <source>
        <dbReference type="PROSITE" id="PS50928"/>
    </source>
</evidence>
<keyword evidence="4 7" id="KW-0812">Transmembrane</keyword>
<keyword evidence="3" id="KW-1003">Cell membrane</keyword>
<name>A0A5C4W145_9ACTN</name>
<gene>
    <name evidence="9" type="ORF">FHP29_08125</name>
</gene>
<comment type="similarity">
    <text evidence="7">Belongs to the binding-protein-dependent transport system permease family.</text>
</comment>
<dbReference type="PANTHER" id="PTHR30151:SF0">
    <property type="entry name" value="ABC TRANSPORTER PERMEASE PROTEIN MJ0413-RELATED"/>
    <property type="match status" value="1"/>
</dbReference>